<comment type="subcellular location">
    <subcellularLocation>
        <location evidence="13">Cell membrane</location>
        <topology evidence="13">Single-pass membrane protein</topology>
    </subcellularLocation>
    <subcellularLocation>
        <location evidence="12">Endomembrane system</location>
        <topology evidence="12">Single-pass membrane protein</topology>
    </subcellularLocation>
</comment>
<keyword evidence="10 13" id="KW-0066">ATP synthesis</keyword>
<keyword evidence="15" id="KW-0175">Coiled coil</keyword>
<evidence type="ECO:0000256" key="8">
    <source>
        <dbReference type="ARBA" id="ARBA00023065"/>
    </source>
</evidence>
<keyword evidence="4 13" id="KW-0138">CF(0)</keyword>
<accession>A0A1F5GT03</accession>
<dbReference type="PANTHER" id="PTHR33445">
    <property type="entry name" value="ATP SYNTHASE SUBUNIT B', CHLOROPLASTIC"/>
    <property type="match status" value="1"/>
</dbReference>
<evidence type="ECO:0000256" key="12">
    <source>
        <dbReference type="ARBA" id="ARBA00037847"/>
    </source>
</evidence>
<evidence type="ECO:0000256" key="9">
    <source>
        <dbReference type="ARBA" id="ARBA00023136"/>
    </source>
</evidence>
<evidence type="ECO:0000256" key="3">
    <source>
        <dbReference type="ARBA" id="ARBA00022475"/>
    </source>
</evidence>
<keyword evidence="8 13" id="KW-0406">Ion transport</keyword>
<organism evidence="16 17">
    <name type="scientific">Candidatus Curtissbacteria bacterium RIFCSPHIGHO2_12_FULL_38_9b</name>
    <dbReference type="NCBI Taxonomy" id="1797720"/>
    <lineage>
        <taxon>Bacteria</taxon>
        <taxon>Candidatus Curtissiibacteriota</taxon>
    </lineage>
</organism>
<dbReference type="PANTHER" id="PTHR33445:SF1">
    <property type="entry name" value="ATP SYNTHASE SUBUNIT B"/>
    <property type="match status" value="1"/>
</dbReference>
<reference evidence="16 17" key="1">
    <citation type="journal article" date="2016" name="Nat. Commun.">
        <title>Thousands of microbial genomes shed light on interconnected biogeochemical processes in an aquifer system.</title>
        <authorList>
            <person name="Anantharaman K."/>
            <person name="Brown C.T."/>
            <person name="Hug L.A."/>
            <person name="Sharon I."/>
            <person name="Castelle C.J."/>
            <person name="Probst A.J."/>
            <person name="Thomas B.C."/>
            <person name="Singh A."/>
            <person name="Wilkins M.J."/>
            <person name="Karaoz U."/>
            <person name="Brodie E.L."/>
            <person name="Williams K.H."/>
            <person name="Hubbard S.S."/>
            <person name="Banfield J.F."/>
        </authorList>
    </citation>
    <scope>NUCLEOTIDE SEQUENCE [LARGE SCALE GENOMIC DNA]</scope>
</reference>
<keyword evidence="7 13" id="KW-1133">Transmembrane helix</keyword>
<dbReference type="GO" id="GO:0046933">
    <property type="term" value="F:proton-transporting ATP synthase activity, rotational mechanism"/>
    <property type="evidence" value="ECO:0007669"/>
    <property type="project" value="UniProtKB-UniRule"/>
</dbReference>
<evidence type="ECO:0000256" key="10">
    <source>
        <dbReference type="ARBA" id="ARBA00023310"/>
    </source>
</evidence>
<evidence type="ECO:0000256" key="13">
    <source>
        <dbReference type="HAMAP-Rule" id="MF_01398"/>
    </source>
</evidence>
<keyword evidence="5 13" id="KW-0812">Transmembrane</keyword>
<evidence type="ECO:0000256" key="15">
    <source>
        <dbReference type="SAM" id="Coils"/>
    </source>
</evidence>
<gene>
    <name evidence="13" type="primary">atpF</name>
    <name evidence="16" type="ORF">A3F02_03905</name>
</gene>
<dbReference type="EMBL" id="MFBJ01000068">
    <property type="protein sequence ID" value="OGD94978.1"/>
    <property type="molecule type" value="Genomic_DNA"/>
</dbReference>
<dbReference type="GO" id="GO:0012505">
    <property type="term" value="C:endomembrane system"/>
    <property type="evidence" value="ECO:0007669"/>
    <property type="project" value="UniProtKB-SubCell"/>
</dbReference>
<evidence type="ECO:0000256" key="7">
    <source>
        <dbReference type="ARBA" id="ARBA00022989"/>
    </source>
</evidence>
<dbReference type="Pfam" id="PF00430">
    <property type="entry name" value="ATP-synt_B"/>
    <property type="match status" value="1"/>
</dbReference>
<evidence type="ECO:0000256" key="1">
    <source>
        <dbReference type="ARBA" id="ARBA00005513"/>
    </source>
</evidence>
<evidence type="ECO:0000256" key="14">
    <source>
        <dbReference type="RuleBase" id="RU003848"/>
    </source>
</evidence>
<dbReference type="Proteomes" id="UP000176666">
    <property type="component" value="Unassembled WGS sequence"/>
</dbReference>
<dbReference type="GO" id="GO:0005886">
    <property type="term" value="C:plasma membrane"/>
    <property type="evidence" value="ECO:0007669"/>
    <property type="project" value="UniProtKB-SubCell"/>
</dbReference>
<dbReference type="SUPFAM" id="SSF81573">
    <property type="entry name" value="F1F0 ATP synthase subunit B, membrane domain"/>
    <property type="match status" value="1"/>
</dbReference>
<dbReference type="InterPro" id="IPR050059">
    <property type="entry name" value="ATP_synthase_B_chain"/>
</dbReference>
<sequence length="168" mass="19490">MEILKSFGIQPTLLLAQIVNFLIILYLLKRFFYKPIVKILEDRKKRIEESLQNAKTIEEKLQMTEEETKKIIEQARANTQSLIDDAKNEARRITDEATSEGRKLIEAAKLEAKSQIEAQRIQMQRQLEKQTLNLVITVVRKILGKSIKNTQRQQLTAEAVSEISRKVQ</sequence>
<dbReference type="CDD" id="cd06503">
    <property type="entry name" value="ATP-synt_Fo_b"/>
    <property type="match status" value="1"/>
</dbReference>
<keyword evidence="2 13" id="KW-0813">Transport</keyword>
<evidence type="ECO:0000256" key="5">
    <source>
        <dbReference type="ARBA" id="ARBA00022692"/>
    </source>
</evidence>
<dbReference type="AlphaFoldDB" id="A0A1F5GT03"/>
<dbReference type="HAMAP" id="MF_01398">
    <property type="entry name" value="ATP_synth_b_bprime"/>
    <property type="match status" value="1"/>
</dbReference>
<evidence type="ECO:0000313" key="17">
    <source>
        <dbReference type="Proteomes" id="UP000176666"/>
    </source>
</evidence>
<comment type="function">
    <text evidence="11 13">F(1)F(0) ATP synthase produces ATP from ADP in the presence of a proton or sodium gradient. F-type ATPases consist of two structural domains, F(1) containing the extramembraneous catalytic core and F(0) containing the membrane proton channel, linked together by a central stalk and a peripheral stalk. During catalysis, ATP synthesis in the catalytic domain of F(1) is coupled via a rotary mechanism of the central stalk subunits to proton translocation.</text>
</comment>
<proteinExistence type="inferred from homology"/>
<evidence type="ECO:0000256" key="4">
    <source>
        <dbReference type="ARBA" id="ARBA00022547"/>
    </source>
</evidence>
<dbReference type="GO" id="GO:0046961">
    <property type="term" value="F:proton-transporting ATPase activity, rotational mechanism"/>
    <property type="evidence" value="ECO:0007669"/>
    <property type="project" value="TreeGrafter"/>
</dbReference>
<evidence type="ECO:0000256" key="2">
    <source>
        <dbReference type="ARBA" id="ARBA00022448"/>
    </source>
</evidence>
<evidence type="ECO:0000256" key="11">
    <source>
        <dbReference type="ARBA" id="ARBA00025198"/>
    </source>
</evidence>
<comment type="subunit">
    <text evidence="13">F-type ATPases have 2 components, F(1) - the catalytic core - and F(0) - the membrane proton channel. F(1) has five subunits: alpha(3), beta(3), gamma(1), delta(1), epsilon(1). F(0) has three main subunits: a(1), b(2) and c(10-14). The alpha and beta chains form an alternating ring which encloses part of the gamma chain. F(1) is attached to F(0) by a central stalk formed by the gamma and epsilon chains, while a peripheral stalk is formed by the delta and b chains.</text>
</comment>
<feature type="transmembrane region" description="Helical" evidence="13">
    <location>
        <begin position="6"/>
        <end position="28"/>
    </location>
</feature>
<comment type="function">
    <text evidence="13">Component of the F(0) channel, it forms part of the peripheral stalk, linking F(1) to F(0).</text>
</comment>
<dbReference type="NCBIfam" id="TIGR01144">
    <property type="entry name" value="ATP_synt_b"/>
    <property type="match status" value="1"/>
</dbReference>
<dbReference type="InterPro" id="IPR002146">
    <property type="entry name" value="ATP_synth_b/b'su_bac/chlpt"/>
</dbReference>
<dbReference type="InterPro" id="IPR005864">
    <property type="entry name" value="ATP_synth_F0_bsu_bac"/>
</dbReference>
<keyword evidence="6 13" id="KW-0375">Hydrogen ion transport</keyword>
<evidence type="ECO:0000313" key="16">
    <source>
        <dbReference type="EMBL" id="OGD94978.1"/>
    </source>
</evidence>
<dbReference type="Gene3D" id="6.10.250.1580">
    <property type="match status" value="1"/>
</dbReference>
<comment type="caution">
    <text evidence="16">The sequence shown here is derived from an EMBL/GenBank/DDBJ whole genome shotgun (WGS) entry which is preliminary data.</text>
</comment>
<evidence type="ECO:0000256" key="6">
    <source>
        <dbReference type="ARBA" id="ARBA00022781"/>
    </source>
</evidence>
<dbReference type="GO" id="GO:0045259">
    <property type="term" value="C:proton-transporting ATP synthase complex"/>
    <property type="evidence" value="ECO:0007669"/>
    <property type="project" value="UniProtKB-KW"/>
</dbReference>
<protein>
    <recommendedName>
        <fullName evidence="13">ATP synthase subunit b</fullName>
    </recommendedName>
    <alternativeName>
        <fullName evidence="13">ATP synthase F(0) sector subunit b</fullName>
    </alternativeName>
    <alternativeName>
        <fullName evidence="13">ATPase subunit I</fullName>
    </alternativeName>
    <alternativeName>
        <fullName evidence="13">F-type ATPase subunit b</fullName>
        <shortName evidence="13">F-ATPase subunit b</shortName>
    </alternativeName>
</protein>
<feature type="coiled-coil region" evidence="15">
    <location>
        <begin position="37"/>
        <end position="133"/>
    </location>
</feature>
<name>A0A1F5GT03_9BACT</name>
<keyword evidence="9 13" id="KW-0472">Membrane</keyword>
<keyword evidence="3 13" id="KW-1003">Cell membrane</keyword>
<comment type="similarity">
    <text evidence="1 13 14">Belongs to the ATPase B chain family.</text>
</comment>
<dbReference type="InterPro" id="IPR028987">
    <property type="entry name" value="ATP_synth_B-like_membr_sf"/>
</dbReference>